<dbReference type="GO" id="GO:0005829">
    <property type="term" value="C:cytosol"/>
    <property type="evidence" value="ECO:0007669"/>
    <property type="project" value="TreeGrafter"/>
</dbReference>
<dbReference type="GO" id="GO:0006094">
    <property type="term" value="P:gluconeogenesis"/>
    <property type="evidence" value="ECO:0007669"/>
    <property type="project" value="UniProtKB-UniPathway"/>
</dbReference>
<name>A0A1F6V3Z8_9BACT</name>
<keyword evidence="3" id="KW-0324">Glycolysis</keyword>
<dbReference type="GO" id="GO:0046166">
    <property type="term" value="P:glyceraldehyde-3-phosphate biosynthetic process"/>
    <property type="evidence" value="ECO:0007669"/>
    <property type="project" value="TreeGrafter"/>
</dbReference>
<dbReference type="AlphaFoldDB" id="A0A1F6V3Z8"/>
<dbReference type="PANTHER" id="PTHR21139:SF42">
    <property type="entry name" value="TRIOSEPHOSPHATE ISOMERASE"/>
    <property type="match status" value="1"/>
</dbReference>
<comment type="subcellular location">
    <subcellularLocation>
        <location evidence="3">Cytoplasm</location>
    </subcellularLocation>
</comment>
<dbReference type="UniPathway" id="UPA00138"/>
<sequence>MRKRKIIIGNWKMNPESAKLAETLYKNIIKGKFSAQNTDVVICPPYVFLGRLKKISKKIQLGVQNISKEERGPFTGEISAEMAYDVGARYAILGHSERRTMGETDRDVNKKIKLALSAGLVPILCVGESSREGGHEYFSIIKKQISECMTGVNKNSVSKTIIAYEPVWALSSTANRHDFAPPEFLEIKIFIKKVLSDMFGAKTELPRIIYGGSVRPDNALEFLRDGQADGLLPGKDSLDPKKFLEIIKIANSLEKH</sequence>
<accession>A0A1F6V3Z8</accession>
<keyword evidence="3" id="KW-0312">Gluconeogenesis</keyword>
<protein>
    <recommendedName>
        <fullName evidence="3">Triosephosphate isomerase</fullName>
        <ecNumber evidence="3">5.3.1.1</ecNumber>
    </recommendedName>
</protein>
<dbReference type="Gene3D" id="3.20.20.70">
    <property type="entry name" value="Aldolase class I"/>
    <property type="match status" value="1"/>
</dbReference>
<comment type="subunit">
    <text evidence="3">Homodimer.</text>
</comment>
<evidence type="ECO:0000256" key="2">
    <source>
        <dbReference type="ARBA" id="ARBA00023235"/>
    </source>
</evidence>
<comment type="caution">
    <text evidence="4">The sequence shown here is derived from an EMBL/GenBank/DDBJ whole genome shotgun (WGS) entry which is preliminary data.</text>
</comment>
<organism evidence="4 5">
    <name type="scientific">Candidatus Nomurabacteria bacterium RIFCSPHIGHO2_01_FULL_40_20</name>
    <dbReference type="NCBI Taxonomy" id="1801738"/>
    <lineage>
        <taxon>Bacteria</taxon>
        <taxon>Candidatus Nomuraibacteriota</taxon>
    </lineage>
</organism>
<dbReference type="GO" id="GO:0019563">
    <property type="term" value="P:glycerol catabolic process"/>
    <property type="evidence" value="ECO:0007669"/>
    <property type="project" value="TreeGrafter"/>
</dbReference>
<dbReference type="EMBL" id="MFTO01000002">
    <property type="protein sequence ID" value="OGI64355.1"/>
    <property type="molecule type" value="Genomic_DNA"/>
</dbReference>
<dbReference type="PANTHER" id="PTHR21139">
    <property type="entry name" value="TRIOSEPHOSPHATE ISOMERASE"/>
    <property type="match status" value="1"/>
</dbReference>
<dbReference type="Proteomes" id="UP000178985">
    <property type="component" value="Unassembled WGS sequence"/>
</dbReference>
<dbReference type="GO" id="GO:0006096">
    <property type="term" value="P:glycolytic process"/>
    <property type="evidence" value="ECO:0007669"/>
    <property type="project" value="UniProtKB-UniRule"/>
</dbReference>
<evidence type="ECO:0000256" key="3">
    <source>
        <dbReference type="RuleBase" id="RU363013"/>
    </source>
</evidence>
<evidence type="ECO:0000256" key="1">
    <source>
        <dbReference type="ARBA" id="ARBA00007422"/>
    </source>
</evidence>
<dbReference type="CDD" id="cd00311">
    <property type="entry name" value="TIM"/>
    <property type="match status" value="1"/>
</dbReference>
<dbReference type="InterPro" id="IPR013785">
    <property type="entry name" value="Aldolase_TIM"/>
</dbReference>
<dbReference type="InterPro" id="IPR000652">
    <property type="entry name" value="Triosephosphate_isomerase"/>
</dbReference>
<comment type="pathway">
    <text evidence="3">Carbohydrate biosynthesis; gluconeogenesis.</text>
</comment>
<dbReference type="PROSITE" id="PS51440">
    <property type="entry name" value="TIM_2"/>
    <property type="match status" value="1"/>
</dbReference>
<dbReference type="NCBIfam" id="TIGR00419">
    <property type="entry name" value="tim"/>
    <property type="match status" value="1"/>
</dbReference>
<reference evidence="4 5" key="1">
    <citation type="journal article" date="2016" name="Nat. Commun.">
        <title>Thousands of microbial genomes shed light on interconnected biogeochemical processes in an aquifer system.</title>
        <authorList>
            <person name="Anantharaman K."/>
            <person name="Brown C.T."/>
            <person name="Hug L.A."/>
            <person name="Sharon I."/>
            <person name="Castelle C.J."/>
            <person name="Probst A.J."/>
            <person name="Thomas B.C."/>
            <person name="Singh A."/>
            <person name="Wilkins M.J."/>
            <person name="Karaoz U."/>
            <person name="Brodie E.L."/>
            <person name="Williams K.H."/>
            <person name="Hubbard S.S."/>
            <person name="Banfield J.F."/>
        </authorList>
    </citation>
    <scope>NUCLEOTIDE SEQUENCE [LARGE SCALE GENOMIC DNA]</scope>
</reference>
<comment type="catalytic activity">
    <reaction evidence="3">
        <text>D-glyceraldehyde 3-phosphate = dihydroxyacetone phosphate</text>
        <dbReference type="Rhea" id="RHEA:18585"/>
        <dbReference type="ChEBI" id="CHEBI:57642"/>
        <dbReference type="ChEBI" id="CHEBI:59776"/>
        <dbReference type="EC" id="5.3.1.1"/>
    </reaction>
</comment>
<comment type="pathway">
    <text evidence="3">Carbohydrate degradation; glycolysis; D-glyceraldehyde 3-phosphate from glycerone phosphate: step 1/1.</text>
</comment>
<dbReference type="UniPathway" id="UPA00109">
    <property type="reaction ID" value="UER00189"/>
</dbReference>
<dbReference type="InterPro" id="IPR035990">
    <property type="entry name" value="TIM_sf"/>
</dbReference>
<gene>
    <name evidence="4" type="ORF">A2733_00045</name>
</gene>
<dbReference type="SUPFAM" id="SSF51351">
    <property type="entry name" value="Triosephosphate isomerase (TIM)"/>
    <property type="match status" value="1"/>
</dbReference>
<keyword evidence="2 3" id="KW-0413">Isomerase</keyword>
<dbReference type="GO" id="GO:0004807">
    <property type="term" value="F:triose-phosphate isomerase activity"/>
    <property type="evidence" value="ECO:0007669"/>
    <property type="project" value="UniProtKB-UniRule"/>
</dbReference>
<comment type="similarity">
    <text evidence="1 3">Belongs to the triosephosphate isomerase family.</text>
</comment>
<proteinExistence type="inferred from homology"/>
<evidence type="ECO:0000313" key="5">
    <source>
        <dbReference type="Proteomes" id="UP000178985"/>
    </source>
</evidence>
<evidence type="ECO:0000313" key="4">
    <source>
        <dbReference type="EMBL" id="OGI64355.1"/>
    </source>
</evidence>
<dbReference type="Pfam" id="PF00121">
    <property type="entry name" value="TIM"/>
    <property type="match status" value="1"/>
</dbReference>
<dbReference type="EC" id="5.3.1.1" evidence="3"/>
<keyword evidence="3" id="KW-0963">Cytoplasm</keyword>